<dbReference type="HOGENOM" id="CLU_505902_0_0_2"/>
<dbReference type="EMBL" id="CP003363">
    <property type="protein sequence ID" value="AGB50797.1"/>
    <property type="molecule type" value="Genomic_DNA"/>
</dbReference>
<keyword evidence="3" id="KW-0614">Plasmid</keyword>
<dbReference type="GeneID" id="14401629"/>
<evidence type="ECO:0000256" key="1">
    <source>
        <dbReference type="SAM" id="MobiDB-lite"/>
    </source>
</evidence>
<evidence type="ECO:0000259" key="2">
    <source>
        <dbReference type="Pfam" id="PF13519"/>
    </source>
</evidence>
<reference evidence="4" key="1">
    <citation type="submission" date="2012-02" db="EMBL/GenBank/DDBJ databases">
        <title>Complete sequence of plasmid of Methanomethylovorans hollandica DSM 15978.</title>
        <authorList>
            <person name="Lucas S."/>
            <person name="Copeland A."/>
            <person name="Lapidus A."/>
            <person name="Glavina del Rio T."/>
            <person name="Dalin E."/>
            <person name="Tice H."/>
            <person name="Bruce D."/>
            <person name="Goodwin L."/>
            <person name="Pitluck S."/>
            <person name="Peters L."/>
            <person name="Mikhailova N."/>
            <person name="Held B."/>
            <person name="Kyrpides N."/>
            <person name="Mavromatis K."/>
            <person name="Ivanova N."/>
            <person name="Brettin T."/>
            <person name="Detter J.C."/>
            <person name="Han C."/>
            <person name="Larimer F."/>
            <person name="Land M."/>
            <person name="Hauser L."/>
            <person name="Markowitz V."/>
            <person name="Cheng J.-F."/>
            <person name="Hugenholtz P."/>
            <person name="Woyke T."/>
            <person name="Wu D."/>
            <person name="Spring S."/>
            <person name="Schroeder M."/>
            <person name="Brambilla E."/>
            <person name="Klenk H.-P."/>
            <person name="Eisen J.A."/>
        </authorList>
    </citation>
    <scope>NUCLEOTIDE SEQUENCE [LARGE SCALE GENOMIC DNA]</scope>
    <source>
        <strain evidence="4">DSM 15978 / NBRC 107637 / DMS1</strain>
        <plasmid evidence="4">Plasmid pMETHO01</plasmid>
    </source>
</reference>
<evidence type="ECO:0000313" key="3">
    <source>
        <dbReference type="EMBL" id="AGB50797.1"/>
    </source>
</evidence>
<keyword evidence="4" id="KW-1185">Reference proteome</keyword>
<name>L0KZF2_METHD</name>
<dbReference type="InterPro" id="IPR036465">
    <property type="entry name" value="vWFA_dom_sf"/>
</dbReference>
<gene>
    <name evidence="3" type="ordered locus">Metho_2667</name>
</gene>
<dbReference type="InterPro" id="IPR002035">
    <property type="entry name" value="VWF_A"/>
</dbReference>
<organism evidence="3 4">
    <name type="scientific">Methanomethylovorans hollandica (strain DSM 15978 / NBRC 107637 / DMS1)</name>
    <dbReference type="NCBI Taxonomy" id="867904"/>
    <lineage>
        <taxon>Archaea</taxon>
        <taxon>Methanobacteriati</taxon>
        <taxon>Methanobacteriota</taxon>
        <taxon>Stenosarchaea group</taxon>
        <taxon>Methanomicrobia</taxon>
        <taxon>Methanosarcinales</taxon>
        <taxon>Methanosarcinaceae</taxon>
        <taxon>Methanomethylovorans</taxon>
    </lineage>
</organism>
<dbReference type="Pfam" id="PF13519">
    <property type="entry name" value="VWA_2"/>
    <property type="match status" value="1"/>
</dbReference>
<dbReference type="Gene3D" id="3.40.50.410">
    <property type="entry name" value="von Willebrand factor, type A domain"/>
    <property type="match status" value="1"/>
</dbReference>
<accession>L0KZF2</accession>
<dbReference type="RefSeq" id="WP_015313929.1">
    <property type="nucleotide sequence ID" value="NC_019972.1"/>
</dbReference>
<dbReference type="KEGG" id="mhz:Metho_2667"/>
<feature type="region of interest" description="Disordered" evidence="1">
    <location>
        <begin position="212"/>
        <end position="256"/>
    </location>
</feature>
<feature type="compositionally biased region" description="Polar residues" evidence="1">
    <location>
        <begin position="212"/>
        <end position="225"/>
    </location>
</feature>
<geneLocation type="plasmid" evidence="3 4">
    <name>pMETHO01</name>
</geneLocation>
<dbReference type="AlphaFoldDB" id="L0KZF2"/>
<protein>
    <submittedName>
        <fullName evidence="3">Uncharacterized protein containing a von Willebrand factor type A (VWA) domain</fullName>
    </submittedName>
</protein>
<evidence type="ECO:0000313" key="4">
    <source>
        <dbReference type="Proteomes" id="UP000010866"/>
    </source>
</evidence>
<dbReference type="Proteomes" id="UP000010866">
    <property type="component" value="Plasmid pMETHO01"/>
</dbReference>
<feature type="domain" description="VWFA" evidence="2">
    <location>
        <begin position="373"/>
        <end position="468"/>
    </location>
</feature>
<proteinExistence type="predicted"/>
<dbReference type="SUPFAM" id="SSF53300">
    <property type="entry name" value="vWA-like"/>
    <property type="match status" value="1"/>
</dbReference>
<sequence>MSHNNSSTPVRTTLLPEYNLFLRYVLDHYKLPHINCEIADIGDTIACQGYSIIYLSNGLVQNFSQNTIKTVLAHETSHRTLFPGTTVEQELHIAISKNEGIEKKHVPEFLNIIYDLLIDRINLLEMEWQDTYIYGLEELRPWKFSDEDISPDTIFQNLNVAMVYDYYGHSYQLGITEQNIFDLLYTDQRAFEKRLIELARIFKNWYDSSIPKSTPRGNEEQSSGLDEQETDSENKEHGNNTQNGNGKNNKKILNPSLPLERKLTKEDIEKVADKLSDIYDDLNPNKNLGKDLKQEFRKRRAKKIALPLISASQSNYQKQLKSTGTWNSNHSFQELDLIGTLNTFGILIPDITTKRISEIKVPKQSSLKNKPHIVIVADTSGSMSGVPTERMIDAIIAINAASKRKEWPVSLIEFNDSITLHIAKSRDYYQNEEIMSKMEATGYGTNIHSTIKYISKLGSGNAIFILTDESNNSLIQKETYRLLSEIKNNKNNIFLYCIGKEFTSEFKKAIKPVITKAYSIPTDQNYSDLVISNIMSLS</sequence>